<dbReference type="EMBL" id="CP051128">
    <property type="protein sequence ID" value="QIZ09163.1"/>
    <property type="molecule type" value="Genomic_DNA"/>
</dbReference>
<dbReference type="PANTHER" id="PTHR42734">
    <property type="entry name" value="METAL TRANSPORT SYSTEM ATP-BINDING PROTEIN TM_0124-RELATED"/>
    <property type="match status" value="1"/>
</dbReference>
<comment type="similarity">
    <text evidence="1">Belongs to the ABC transporter superfamily.</text>
</comment>
<evidence type="ECO:0000256" key="1">
    <source>
        <dbReference type="ARBA" id="ARBA00005417"/>
    </source>
</evidence>
<gene>
    <name evidence="6" type="ORF">HFZ78_22675</name>
</gene>
<evidence type="ECO:0000256" key="3">
    <source>
        <dbReference type="ARBA" id="ARBA00022741"/>
    </source>
</evidence>
<dbReference type="PROSITE" id="PS00211">
    <property type="entry name" value="ABC_TRANSPORTER_1"/>
    <property type="match status" value="1"/>
</dbReference>
<dbReference type="InterPro" id="IPR017871">
    <property type="entry name" value="ABC_transporter-like_CS"/>
</dbReference>
<dbReference type="FunFam" id="3.40.50.300:FF:000134">
    <property type="entry name" value="Iron-enterobactin ABC transporter ATP-binding protein"/>
    <property type="match status" value="1"/>
</dbReference>
<reference evidence="6 7" key="1">
    <citation type="submission" date="2020-04" db="EMBL/GenBank/DDBJ databases">
        <title>Genome-Wide Identification of 5-Methylcytosine Sites in Bacterial Genomes By High-Throughput Sequencing of MspJI Restriction Fragments.</title>
        <authorList>
            <person name="Wu V."/>
        </authorList>
    </citation>
    <scope>NUCLEOTIDE SEQUENCE [LARGE SCALE GENOMIC DNA]</scope>
    <source>
        <strain evidence="6 7">S2</strain>
    </source>
</reference>
<dbReference type="Gene3D" id="3.40.50.300">
    <property type="entry name" value="P-loop containing nucleotide triphosphate hydrolases"/>
    <property type="match status" value="1"/>
</dbReference>
<evidence type="ECO:0000313" key="7">
    <source>
        <dbReference type="Proteomes" id="UP000501868"/>
    </source>
</evidence>
<dbReference type="InterPro" id="IPR027417">
    <property type="entry name" value="P-loop_NTPase"/>
</dbReference>
<protein>
    <submittedName>
        <fullName evidence="6">Metal ABC transporter ATP-binding protein</fullName>
    </submittedName>
</protein>
<evidence type="ECO:0000313" key="6">
    <source>
        <dbReference type="EMBL" id="QIZ09163.1"/>
    </source>
</evidence>
<keyword evidence="2" id="KW-0813">Transport</keyword>
<dbReference type="CDD" id="cd03235">
    <property type="entry name" value="ABC_Metallic_Cations"/>
    <property type="match status" value="1"/>
</dbReference>
<feature type="domain" description="ABC transporter" evidence="5">
    <location>
        <begin position="5"/>
        <end position="237"/>
    </location>
</feature>
<dbReference type="PANTHER" id="PTHR42734:SF17">
    <property type="entry name" value="METAL TRANSPORT SYSTEM ATP-BINDING PROTEIN TM_0124-RELATED"/>
    <property type="match status" value="1"/>
</dbReference>
<dbReference type="SUPFAM" id="SSF52540">
    <property type="entry name" value="P-loop containing nucleoside triphosphate hydrolases"/>
    <property type="match status" value="1"/>
</dbReference>
<dbReference type="Pfam" id="PF00005">
    <property type="entry name" value="ABC_tran"/>
    <property type="match status" value="1"/>
</dbReference>
<name>A0A6H1P6J7_PRIMG</name>
<dbReference type="GO" id="GO:0005524">
    <property type="term" value="F:ATP binding"/>
    <property type="evidence" value="ECO:0007669"/>
    <property type="project" value="UniProtKB-KW"/>
</dbReference>
<dbReference type="SMART" id="SM00382">
    <property type="entry name" value="AAA"/>
    <property type="match status" value="1"/>
</dbReference>
<evidence type="ECO:0000256" key="2">
    <source>
        <dbReference type="ARBA" id="ARBA00022448"/>
    </source>
</evidence>
<proteinExistence type="inferred from homology"/>
<dbReference type="GO" id="GO:0016887">
    <property type="term" value="F:ATP hydrolysis activity"/>
    <property type="evidence" value="ECO:0007669"/>
    <property type="project" value="InterPro"/>
</dbReference>
<dbReference type="InterPro" id="IPR003439">
    <property type="entry name" value="ABC_transporter-like_ATP-bd"/>
</dbReference>
<evidence type="ECO:0000256" key="4">
    <source>
        <dbReference type="ARBA" id="ARBA00022840"/>
    </source>
</evidence>
<dbReference type="InterPro" id="IPR050153">
    <property type="entry name" value="Metal_Ion_Import_ABC"/>
</dbReference>
<reference evidence="6 7" key="2">
    <citation type="submission" date="2020-04" db="EMBL/GenBank/DDBJ databases">
        <authorList>
            <person name="Fomenkov A."/>
            <person name="Anton B.P."/>
            <person name="Roberts R.J."/>
        </authorList>
    </citation>
    <scope>NUCLEOTIDE SEQUENCE [LARGE SCALE GENOMIC DNA]</scope>
    <source>
        <strain evidence="6 7">S2</strain>
    </source>
</reference>
<accession>A0A6H1P6J7</accession>
<dbReference type="AlphaFoldDB" id="A0A6H1P6J7"/>
<evidence type="ECO:0000259" key="5">
    <source>
        <dbReference type="PROSITE" id="PS50893"/>
    </source>
</evidence>
<dbReference type="PROSITE" id="PS50893">
    <property type="entry name" value="ABC_TRANSPORTER_2"/>
    <property type="match status" value="1"/>
</dbReference>
<dbReference type="Proteomes" id="UP000501868">
    <property type="component" value="Chromosome"/>
</dbReference>
<keyword evidence="4 6" id="KW-0067">ATP-binding</keyword>
<organism evidence="6 7">
    <name type="scientific">Priestia megaterium</name>
    <name type="common">Bacillus megaterium</name>
    <dbReference type="NCBI Taxonomy" id="1404"/>
    <lineage>
        <taxon>Bacteria</taxon>
        <taxon>Bacillati</taxon>
        <taxon>Bacillota</taxon>
        <taxon>Bacilli</taxon>
        <taxon>Bacillales</taxon>
        <taxon>Bacillaceae</taxon>
        <taxon>Priestia</taxon>
    </lineage>
</organism>
<dbReference type="InterPro" id="IPR003593">
    <property type="entry name" value="AAA+_ATPase"/>
</dbReference>
<sequence length="269" mass="29786">MKDAITLNNVNVHLGGDWILRNLSFNVAFGEFMGIIGPNGAGKTTLLRVLLGMIQPQDGTVKVGGKNIKSAGSSMIGYVPQSRQIDPETPIQGRDFVSFGLPHKYRPWLTKQDRILVEEALYLTDSEKYADKPLGKLSGGERQRLFLAQALLRDPKVLLLDEPTSNLDPGAQENLAAVVERVNRERGISVVFVSHDVNLISKYAHQILYLTREQYVKGTVEDVMQPEVLTKLYGVPVEVTRSGTKFLMSSPNIMEPVTPICVHPHPEVS</sequence>
<keyword evidence="3" id="KW-0547">Nucleotide-binding</keyword>